<evidence type="ECO:0000313" key="4">
    <source>
        <dbReference type="EMBL" id="OUD10763.1"/>
    </source>
</evidence>
<evidence type="ECO:0000256" key="2">
    <source>
        <dbReference type="ARBA" id="ARBA00023136"/>
    </source>
</evidence>
<reference evidence="4 5" key="1">
    <citation type="submission" date="2016-12" db="EMBL/GenBank/DDBJ databases">
        <title>The draft genome sequence of HSLHS2.</title>
        <authorList>
            <person name="Hu D."/>
            <person name="Wang L."/>
            <person name="Shao Z."/>
        </authorList>
    </citation>
    <scope>NUCLEOTIDE SEQUENCE [LARGE SCALE GENOMIC DNA]</scope>
    <source>
        <strain evidence="4">MCCC 1A06712</strain>
    </source>
</reference>
<dbReference type="InterPro" id="IPR037873">
    <property type="entry name" value="BamE-like"/>
</dbReference>
<keyword evidence="5" id="KW-1185">Reference proteome</keyword>
<keyword evidence="1" id="KW-0732">Signal</keyword>
<accession>A0A251X3M8</accession>
<gene>
    <name evidence="4" type="ORF">BVC71_04575</name>
</gene>
<name>A0A251X3M8_9RHOB</name>
<evidence type="ECO:0000313" key="5">
    <source>
        <dbReference type="Proteomes" id="UP000194664"/>
    </source>
</evidence>
<proteinExistence type="predicted"/>
<comment type="caution">
    <text evidence="4">The sequence shown here is derived from an EMBL/GenBank/DDBJ whole genome shotgun (WGS) entry which is preliminary data.</text>
</comment>
<dbReference type="OrthoDB" id="7203955at2"/>
<sequence length="157" mass="17119">MFKFQPNNRSKAFLAAVCASAFLVSGCVERIDRHGYTPEVSQIETVNLGSDRRDDVIAKLGQPTTGGVLDQGGLYYISYGMRHYGALAPKELDRKVVAVTFDGNGVARNVETFGVEQGRVVSLSRRVTDDNLRDTTLLRQLLSSIGNFDPTSVFGDG</sequence>
<dbReference type="GO" id="GO:0019867">
    <property type="term" value="C:outer membrane"/>
    <property type="evidence" value="ECO:0007669"/>
    <property type="project" value="InterPro"/>
</dbReference>
<protein>
    <recommendedName>
        <fullName evidence="3">Outer membrane protein assembly factor BamE domain-containing protein</fullName>
    </recommendedName>
</protein>
<dbReference type="Gene3D" id="3.30.1450.10">
    <property type="match status" value="1"/>
</dbReference>
<evidence type="ECO:0000256" key="1">
    <source>
        <dbReference type="ARBA" id="ARBA00022729"/>
    </source>
</evidence>
<keyword evidence="2" id="KW-0472">Membrane</keyword>
<dbReference type="EMBL" id="MSPP01000001">
    <property type="protein sequence ID" value="OUD10763.1"/>
    <property type="molecule type" value="Genomic_DNA"/>
</dbReference>
<dbReference type="Proteomes" id="UP000194664">
    <property type="component" value="Unassembled WGS sequence"/>
</dbReference>
<dbReference type="PROSITE" id="PS51257">
    <property type="entry name" value="PROKAR_LIPOPROTEIN"/>
    <property type="match status" value="1"/>
</dbReference>
<organism evidence="4 5">
    <name type="scientific">Marivivens niveibacter</name>
    <dbReference type="NCBI Taxonomy" id="1930667"/>
    <lineage>
        <taxon>Bacteria</taxon>
        <taxon>Pseudomonadati</taxon>
        <taxon>Pseudomonadota</taxon>
        <taxon>Alphaproteobacteria</taxon>
        <taxon>Rhodobacterales</taxon>
        <taxon>Paracoccaceae</taxon>
        <taxon>Marivivens group</taxon>
        <taxon>Marivivens</taxon>
    </lineage>
</organism>
<dbReference type="AlphaFoldDB" id="A0A251X3M8"/>
<dbReference type="Pfam" id="PF04355">
    <property type="entry name" value="BamE"/>
    <property type="match status" value="1"/>
</dbReference>
<dbReference type="RefSeq" id="WP_086450411.1">
    <property type="nucleotide sequence ID" value="NZ_MSPP01000001.1"/>
</dbReference>
<feature type="domain" description="Outer membrane protein assembly factor BamE" evidence="3">
    <location>
        <begin position="35"/>
        <end position="110"/>
    </location>
</feature>
<evidence type="ECO:0000259" key="3">
    <source>
        <dbReference type="Pfam" id="PF04355"/>
    </source>
</evidence>
<dbReference type="InterPro" id="IPR007450">
    <property type="entry name" value="BamE_dom"/>
</dbReference>